<sequence>MAKFCESTKKLKLTQESSPDKTPSPQYLSVDETKRPRANSDPVGLHLHINPVPEITVTGEDCRDGGRTEDDEEDSFLIPPFPRRRANTCPEDMFRVSRGRPPTPPPTDLRILRNSAGKRFSFNFSPKDISSISFAHHKLSKVSEEKQEQQPKLHSEQECVPLVSTPSTSCSCSSEISGKNPEPADPVSCRLHSSVNYSEAHAEHSSDQRVITQMSGLSVAESVADTTNKKKTFTETTLNADVLTNSQDSWKSKDNSRDSSDSQRLKAY</sequence>
<dbReference type="OrthoDB" id="6130004at2759"/>
<proteinExistence type="predicted"/>
<organism evidence="2 3">
    <name type="scientific">Candidula unifasciata</name>
    <dbReference type="NCBI Taxonomy" id="100452"/>
    <lineage>
        <taxon>Eukaryota</taxon>
        <taxon>Metazoa</taxon>
        <taxon>Spiralia</taxon>
        <taxon>Lophotrochozoa</taxon>
        <taxon>Mollusca</taxon>
        <taxon>Gastropoda</taxon>
        <taxon>Heterobranchia</taxon>
        <taxon>Euthyneura</taxon>
        <taxon>Panpulmonata</taxon>
        <taxon>Eupulmonata</taxon>
        <taxon>Stylommatophora</taxon>
        <taxon>Helicina</taxon>
        <taxon>Helicoidea</taxon>
        <taxon>Geomitridae</taxon>
        <taxon>Candidula</taxon>
    </lineage>
</organism>
<reference evidence="2" key="1">
    <citation type="submission" date="2021-04" db="EMBL/GenBank/DDBJ databases">
        <authorList>
            <consortium name="Molecular Ecology Group"/>
        </authorList>
    </citation>
    <scope>NUCLEOTIDE SEQUENCE</scope>
</reference>
<feature type="compositionally biased region" description="Basic and acidic residues" evidence="1">
    <location>
        <begin position="141"/>
        <end position="157"/>
    </location>
</feature>
<evidence type="ECO:0000313" key="2">
    <source>
        <dbReference type="EMBL" id="CAG5114919.1"/>
    </source>
</evidence>
<dbReference type="AlphaFoldDB" id="A0A8S3YCA2"/>
<gene>
    <name evidence="2" type="ORF">CUNI_LOCUS477</name>
</gene>
<comment type="caution">
    <text evidence="2">The sequence shown here is derived from an EMBL/GenBank/DDBJ whole genome shotgun (WGS) entry which is preliminary data.</text>
</comment>
<feature type="region of interest" description="Disordered" evidence="1">
    <location>
        <begin position="139"/>
        <end position="187"/>
    </location>
</feature>
<dbReference type="Proteomes" id="UP000678393">
    <property type="component" value="Unassembled WGS sequence"/>
</dbReference>
<feature type="region of interest" description="Disordered" evidence="1">
    <location>
        <begin position="245"/>
        <end position="268"/>
    </location>
</feature>
<feature type="compositionally biased region" description="Low complexity" evidence="1">
    <location>
        <begin position="164"/>
        <end position="174"/>
    </location>
</feature>
<keyword evidence="3" id="KW-1185">Reference proteome</keyword>
<dbReference type="EMBL" id="CAJHNH020000054">
    <property type="protein sequence ID" value="CAG5114919.1"/>
    <property type="molecule type" value="Genomic_DNA"/>
</dbReference>
<accession>A0A8S3YCA2</accession>
<feature type="region of interest" description="Disordered" evidence="1">
    <location>
        <begin position="1"/>
        <end position="109"/>
    </location>
</feature>
<name>A0A8S3YCA2_9EUPU</name>
<feature type="compositionally biased region" description="Polar residues" evidence="1">
    <location>
        <begin position="14"/>
        <end position="27"/>
    </location>
</feature>
<protein>
    <submittedName>
        <fullName evidence="2">Uncharacterized protein</fullName>
    </submittedName>
</protein>
<feature type="compositionally biased region" description="Basic and acidic residues" evidence="1">
    <location>
        <begin position="250"/>
        <end position="268"/>
    </location>
</feature>
<evidence type="ECO:0000256" key="1">
    <source>
        <dbReference type="SAM" id="MobiDB-lite"/>
    </source>
</evidence>
<evidence type="ECO:0000313" key="3">
    <source>
        <dbReference type="Proteomes" id="UP000678393"/>
    </source>
</evidence>